<evidence type="ECO:0000313" key="3">
    <source>
        <dbReference type="EMBL" id="MBZ4185555.1"/>
    </source>
</evidence>
<reference evidence="3" key="1">
    <citation type="submission" date="2021-09" db="EMBL/GenBank/DDBJ databases">
        <authorList>
            <person name="Wu T."/>
            <person name="Guo S.Z."/>
        </authorList>
    </citation>
    <scope>NUCLEOTIDE SEQUENCE</scope>
    <source>
        <strain evidence="3">RSS-23</strain>
    </source>
</reference>
<dbReference type="Proteomes" id="UP001430290">
    <property type="component" value="Unassembled WGS sequence"/>
</dbReference>
<feature type="domain" description="DUF2147" evidence="2">
    <location>
        <begin position="28"/>
        <end position="142"/>
    </location>
</feature>
<dbReference type="InterPro" id="IPR019223">
    <property type="entry name" value="DUF2147"/>
</dbReference>
<proteinExistence type="predicted"/>
<feature type="chain" id="PRO_5046392797" evidence="1">
    <location>
        <begin position="20"/>
        <end position="144"/>
    </location>
</feature>
<gene>
    <name evidence="3" type="ORF">K7B09_04350</name>
</gene>
<protein>
    <submittedName>
        <fullName evidence="3">DUF2147 domain-containing protein</fullName>
    </submittedName>
</protein>
<sequence>MRKIILATLLASFAFAASAQQHATSPVGKWKTLDDKSGKAMTISEVYEAKNGTLAAKITENLGMPATCDECSGQYKGKPYVGIVTLWNLKAQKDGTWGDGKGYKPSEDRNFNAKSIKLIDGGKKLEVKGCVAFICRTATWVRAD</sequence>
<accession>A0ABS7TCG8</accession>
<feature type="signal peptide" evidence="1">
    <location>
        <begin position="1"/>
        <end position="19"/>
    </location>
</feature>
<evidence type="ECO:0000256" key="1">
    <source>
        <dbReference type="SAM" id="SignalP"/>
    </source>
</evidence>
<dbReference type="RefSeq" id="WP_223627150.1">
    <property type="nucleotide sequence ID" value="NZ_JAIQDJ010000001.1"/>
</dbReference>
<evidence type="ECO:0000259" key="2">
    <source>
        <dbReference type="Pfam" id="PF09917"/>
    </source>
</evidence>
<organism evidence="3 4">
    <name type="scientific">Thermomonas beijingensis</name>
    <dbReference type="NCBI Taxonomy" id="2872701"/>
    <lineage>
        <taxon>Bacteria</taxon>
        <taxon>Pseudomonadati</taxon>
        <taxon>Pseudomonadota</taxon>
        <taxon>Gammaproteobacteria</taxon>
        <taxon>Lysobacterales</taxon>
        <taxon>Lysobacteraceae</taxon>
        <taxon>Thermomonas</taxon>
    </lineage>
</organism>
<evidence type="ECO:0000313" key="4">
    <source>
        <dbReference type="Proteomes" id="UP001430290"/>
    </source>
</evidence>
<comment type="caution">
    <text evidence="3">The sequence shown here is derived from an EMBL/GenBank/DDBJ whole genome shotgun (WGS) entry which is preliminary data.</text>
</comment>
<dbReference type="EMBL" id="JAIQDJ010000001">
    <property type="protein sequence ID" value="MBZ4185555.1"/>
    <property type="molecule type" value="Genomic_DNA"/>
</dbReference>
<name>A0ABS7TCG8_9GAMM</name>
<dbReference type="Pfam" id="PF09917">
    <property type="entry name" value="DUF2147"/>
    <property type="match status" value="1"/>
</dbReference>
<dbReference type="PANTHER" id="PTHR36919">
    <property type="entry name" value="BLR1215 PROTEIN"/>
    <property type="match status" value="1"/>
</dbReference>
<dbReference type="PANTHER" id="PTHR36919:SF3">
    <property type="entry name" value="BLL5882 PROTEIN"/>
    <property type="match status" value="1"/>
</dbReference>
<dbReference type="Gene3D" id="2.40.128.520">
    <property type="match status" value="1"/>
</dbReference>
<keyword evidence="4" id="KW-1185">Reference proteome</keyword>
<keyword evidence="1" id="KW-0732">Signal</keyword>